<evidence type="ECO:0000313" key="1">
    <source>
        <dbReference type="EMBL" id="MBG0564018.1"/>
    </source>
</evidence>
<protein>
    <submittedName>
        <fullName evidence="1">Uncharacterized protein</fullName>
    </submittedName>
</protein>
<accession>A0A931CD90</accession>
<evidence type="ECO:0000313" key="2">
    <source>
        <dbReference type="Proteomes" id="UP000598146"/>
    </source>
</evidence>
<keyword evidence="2" id="KW-1185">Reference proteome</keyword>
<sequence length="48" mass="4982">MHKKIYELIGIAPEAISIQHFLAADVAQFTATETAPESPAALTAAATA</sequence>
<dbReference type="AlphaFoldDB" id="A0A931CD90"/>
<name>A0A931CD90_9ACTN</name>
<dbReference type="EMBL" id="JADQTO010000009">
    <property type="protein sequence ID" value="MBG0564018.1"/>
    <property type="molecule type" value="Genomic_DNA"/>
</dbReference>
<comment type="caution">
    <text evidence="1">The sequence shown here is derived from an EMBL/GenBank/DDBJ whole genome shotgun (WGS) entry which is preliminary data.</text>
</comment>
<dbReference type="RefSeq" id="WP_196415782.1">
    <property type="nucleotide sequence ID" value="NZ_JADQTO010000009.1"/>
</dbReference>
<reference evidence="1" key="1">
    <citation type="submission" date="2020-11" db="EMBL/GenBank/DDBJ databases">
        <title>Isolation and identification of active actinomycetes.</title>
        <authorList>
            <person name="Sun X."/>
        </authorList>
    </citation>
    <scope>NUCLEOTIDE SEQUENCE</scope>
    <source>
        <strain evidence="1">NEAU-A11</strain>
    </source>
</reference>
<proteinExistence type="predicted"/>
<organism evidence="1 2">
    <name type="scientific">Actinoplanes aureus</name>
    <dbReference type="NCBI Taxonomy" id="2792083"/>
    <lineage>
        <taxon>Bacteria</taxon>
        <taxon>Bacillati</taxon>
        <taxon>Actinomycetota</taxon>
        <taxon>Actinomycetes</taxon>
        <taxon>Micromonosporales</taxon>
        <taxon>Micromonosporaceae</taxon>
        <taxon>Actinoplanes</taxon>
    </lineage>
</organism>
<dbReference type="Proteomes" id="UP000598146">
    <property type="component" value="Unassembled WGS sequence"/>
</dbReference>
<gene>
    <name evidence="1" type="ORF">I4J89_21480</name>
</gene>